<organism evidence="2 3">
    <name type="scientific">Candidatus Scatavimonas merdigallinarum</name>
    <dbReference type="NCBI Taxonomy" id="2840914"/>
    <lineage>
        <taxon>Bacteria</taxon>
        <taxon>Bacillati</taxon>
        <taxon>Bacillota</taxon>
        <taxon>Clostridia</taxon>
        <taxon>Eubacteriales</taxon>
        <taxon>Oscillospiraceae</taxon>
        <taxon>Oscillospiraceae incertae sedis</taxon>
        <taxon>Candidatus Scatavimonas</taxon>
    </lineage>
</organism>
<reference evidence="2" key="2">
    <citation type="journal article" date="2021" name="PeerJ">
        <title>Extensive microbial diversity within the chicken gut microbiome revealed by metagenomics and culture.</title>
        <authorList>
            <person name="Gilroy R."/>
            <person name="Ravi A."/>
            <person name="Getino M."/>
            <person name="Pursley I."/>
            <person name="Horton D.L."/>
            <person name="Alikhan N.F."/>
            <person name="Baker D."/>
            <person name="Gharbi K."/>
            <person name="Hall N."/>
            <person name="Watson M."/>
            <person name="Adriaenssens E.M."/>
            <person name="Foster-Nyarko E."/>
            <person name="Jarju S."/>
            <person name="Secka A."/>
            <person name="Antonio M."/>
            <person name="Oren A."/>
            <person name="Chaudhuri R.R."/>
            <person name="La Ragione R."/>
            <person name="Hildebrand F."/>
            <person name="Pallen M.J."/>
        </authorList>
    </citation>
    <scope>NUCLEOTIDE SEQUENCE</scope>
    <source>
        <strain evidence="2">ChiSjej1B19-3389</strain>
    </source>
</reference>
<evidence type="ECO:0000259" key="1">
    <source>
        <dbReference type="PROSITE" id="PS51186"/>
    </source>
</evidence>
<dbReference type="GO" id="GO:0005737">
    <property type="term" value="C:cytoplasm"/>
    <property type="evidence" value="ECO:0007669"/>
    <property type="project" value="TreeGrafter"/>
</dbReference>
<dbReference type="AlphaFoldDB" id="A0A9D0ZIN3"/>
<dbReference type="PROSITE" id="PS51186">
    <property type="entry name" value="GNAT"/>
    <property type="match status" value="1"/>
</dbReference>
<dbReference type="EMBL" id="DVFW01000045">
    <property type="protein sequence ID" value="HIQ81297.1"/>
    <property type="molecule type" value="Genomic_DNA"/>
</dbReference>
<protein>
    <submittedName>
        <fullName evidence="2">GNAT family N-acetyltransferase</fullName>
    </submittedName>
</protein>
<dbReference type="PANTHER" id="PTHR43792">
    <property type="entry name" value="GNAT FAMILY, PUTATIVE (AFU_ORTHOLOGUE AFUA_3G00765)-RELATED-RELATED"/>
    <property type="match status" value="1"/>
</dbReference>
<dbReference type="InterPro" id="IPR000182">
    <property type="entry name" value="GNAT_dom"/>
</dbReference>
<dbReference type="Pfam" id="PF13302">
    <property type="entry name" value="Acetyltransf_3"/>
    <property type="match status" value="1"/>
</dbReference>
<comment type="caution">
    <text evidence="2">The sequence shown here is derived from an EMBL/GenBank/DDBJ whole genome shotgun (WGS) entry which is preliminary data.</text>
</comment>
<sequence length="186" mass="21797">MLSPTFKTARFLIRPYKASDADAVWEVVSQKEIYDTTCAIPHPYPREHVDWWIQFLKNTAKNGTGYEFGIFQRADKQYIGNVGLINLSQRHRRAEVCYFIRRECWNNQCATEALQCMLHYGFERLRCKRIGGRCMTLNAASRRVMEKCGMHYEGTARCELLKDGRFYDIDCLSILDNEFFALTKHS</sequence>
<evidence type="ECO:0000313" key="3">
    <source>
        <dbReference type="Proteomes" id="UP000886787"/>
    </source>
</evidence>
<dbReference type="InterPro" id="IPR016181">
    <property type="entry name" value="Acyl_CoA_acyltransferase"/>
</dbReference>
<dbReference type="InterPro" id="IPR051531">
    <property type="entry name" value="N-acetyltransferase"/>
</dbReference>
<dbReference type="GO" id="GO:0008999">
    <property type="term" value="F:protein-N-terminal-alanine acetyltransferase activity"/>
    <property type="evidence" value="ECO:0007669"/>
    <property type="project" value="TreeGrafter"/>
</dbReference>
<dbReference type="PANTHER" id="PTHR43792:SF9">
    <property type="entry name" value="RIBOSOMAL-PROTEIN-ALANINE ACETYLTRANSFERASE"/>
    <property type="match status" value="1"/>
</dbReference>
<evidence type="ECO:0000313" key="2">
    <source>
        <dbReference type="EMBL" id="HIQ81297.1"/>
    </source>
</evidence>
<dbReference type="SUPFAM" id="SSF55729">
    <property type="entry name" value="Acyl-CoA N-acyltransferases (Nat)"/>
    <property type="match status" value="1"/>
</dbReference>
<reference evidence="2" key="1">
    <citation type="submission" date="2020-10" db="EMBL/GenBank/DDBJ databases">
        <authorList>
            <person name="Gilroy R."/>
        </authorList>
    </citation>
    <scope>NUCLEOTIDE SEQUENCE</scope>
    <source>
        <strain evidence="2">ChiSjej1B19-3389</strain>
    </source>
</reference>
<accession>A0A9D0ZIN3</accession>
<dbReference type="Gene3D" id="3.40.630.30">
    <property type="match status" value="1"/>
</dbReference>
<dbReference type="Proteomes" id="UP000886787">
    <property type="component" value="Unassembled WGS sequence"/>
</dbReference>
<gene>
    <name evidence="2" type="ORF">IAD32_08480</name>
</gene>
<name>A0A9D0ZIN3_9FIRM</name>
<proteinExistence type="predicted"/>
<feature type="domain" description="N-acetyltransferase" evidence="1">
    <location>
        <begin position="11"/>
        <end position="178"/>
    </location>
</feature>